<dbReference type="EMBL" id="UINC01210147">
    <property type="protein sequence ID" value="SVE33479.1"/>
    <property type="molecule type" value="Genomic_DNA"/>
</dbReference>
<sequence>FSFCLSLSLGQDSRLVYQYRIWHPKPMQGQQMEDAMAKKTKKYNVGKENYPMFSFRVITGKDQDAVIRFTPRTFADRDKYPLRKAEMDYWQKNVIPYVDMSKDEGTSLWVEMKSHSYNGSGNTESTRYSEVTQYLVHPAKLGEWAELRTQLVEAHKKAGSKARFGHFNRFSGGKTHLIHMTVPFDSWADYENRVGIFSREIFENAHGEGTQKEWMDRVADILEYRKTYIREYLPDLSTG</sequence>
<evidence type="ECO:0008006" key="2">
    <source>
        <dbReference type="Google" id="ProtNLM"/>
    </source>
</evidence>
<evidence type="ECO:0000313" key="1">
    <source>
        <dbReference type="EMBL" id="SVE33479.1"/>
    </source>
</evidence>
<protein>
    <recommendedName>
        <fullName evidence="2">NIPSNAP domain-containing protein</fullName>
    </recommendedName>
</protein>
<reference evidence="1" key="1">
    <citation type="submission" date="2018-05" db="EMBL/GenBank/DDBJ databases">
        <authorList>
            <person name="Lanie J.A."/>
            <person name="Ng W.-L."/>
            <person name="Kazmierczak K.M."/>
            <person name="Andrzejewski T.M."/>
            <person name="Davidsen T.M."/>
            <person name="Wayne K.J."/>
            <person name="Tettelin H."/>
            <person name="Glass J.I."/>
            <person name="Rusch D."/>
            <person name="Podicherti R."/>
            <person name="Tsui H.-C.T."/>
            <person name="Winkler M.E."/>
        </authorList>
    </citation>
    <scope>NUCLEOTIDE SEQUENCE</scope>
</reference>
<organism evidence="1">
    <name type="scientific">marine metagenome</name>
    <dbReference type="NCBI Taxonomy" id="408172"/>
    <lineage>
        <taxon>unclassified sequences</taxon>
        <taxon>metagenomes</taxon>
        <taxon>ecological metagenomes</taxon>
    </lineage>
</organism>
<feature type="non-terminal residue" evidence="1">
    <location>
        <position position="1"/>
    </location>
</feature>
<gene>
    <name evidence="1" type="ORF">METZ01_LOCUS486333</name>
</gene>
<feature type="non-terminal residue" evidence="1">
    <location>
        <position position="239"/>
    </location>
</feature>
<accession>A0A383CN33</accession>
<dbReference type="AlphaFoldDB" id="A0A383CN33"/>
<name>A0A383CN33_9ZZZZ</name>
<proteinExistence type="predicted"/>